<dbReference type="Gene3D" id="1.10.10.1400">
    <property type="entry name" value="Terminase, small subunit, N-terminal DNA-binding domain, HTH motif"/>
    <property type="match status" value="1"/>
</dbReference>
<sequence length="157" mass="17114">MHGDNEELSAKEALFVHHYIINGGNGGGAAKAAGYAAASAHIQAHRLLEKQRVKDAIAAVIKPKLDELKIDANRVLDELAKMAFMPMDTVLVPALKPDELVPEVTLISTMKVSDKKGSLELIGKHLKMFVDRVEVSDDRPRVVRRDLTGKKKPAGSE</sequence>
<dbReference type="InterPro" id="IPR038713">
    <property type="entry name" value="Terminase_Gp1_N_sf"/>
</dbReference>
<gene>
    <name evidence="3" type="ORF">ACFFJP_05775</name>
</gene>
<proteinExistence type="predicted"/>
<dbReference type="Proteomes" id="UP001589813">
    <property type="component" value="Unassembled WGS sequence"/>
</dbReference>
<evidence type="ECO:0000313" key="3">
    <source>
        <dbReference type="EMBL" id="MFC0047789.1"/>
    </source>
</evidence>
<dbReference type="PANTHER" id="PTHR41328:SF2">
    <property type="entry name" value="TERMINASE SMALL SUBUNIT"/>
    <property type="match status" value="1"/>
</dbReference>
<dbReference type="PANTHER" id="PTHR41328">
    <property type="entry name" value="TERMINASE SMALL SUBUNIT-RELATED"/>
    <property type="match status" value="1"/>
</dbReference>
<dbReference type="Pfam" id="PF03592">
    <property type="entry name" value="Terminase_2"/>
    <property type="match status" value="1"/>
</dbReference>
<accession>A0ABV6BA78</accession>
<dbReference type="RefSeq" id="WP_377241367.1">
    <property type="nucleotide sequence ID" value="NZ_JBHLXP010000001.1"/>
</dbReference>
<reference evidence="3 4" key="1">
    <citation type="submission" date="2024-09" db="EMBL/GenBank/DDBJ databases">
        <authorList>
            <person name="Sun Q."/>
            <person name="Mori K."/>
        </authorList>
    </citation>
    <scope>NUCLEOTIDE SEQUENCE [LARGE SCALE GENOMIC DNA]</scope>
    <source>
        <strain evidence="3 4">KCTC 23315</strain>
    </source>
</reference>
<evidence type="ECO:0000256" key="1">
    <source>
        <dbReference type="ARBA" id="ARBA00022612"/>
    </source>
</evidence>
<comment type="caution">
    <text evidence="3">The sequence shown here is derived from an EMBL/GenBank/DDBJ whole genome shotgun (WGS) entry which is preliminary data.</text>
</comment>
<evidence type="ECO:0000256" key="2">
    <source>
        <dbReference type="ARBA" id="ARBA00023219"/>
    </source>
</evidence>
<evidence type="ECO:0000313" key="4">
    <source>
        <dbReference type="Proteomes" id="UP001589813"/>
    </source>
</evidence>
<keyword evidence="4" id="KW-1185">Reference proteome</keyword>
<dbReference type="EMBL" id="JBHLXP010000001">
    <property type="protein sequence ID" value="MFC0047789.1"/>
    <property type="molecule type" value="Genomic_DNA"/>
</dbReference>
<dbReference type="InterPro" id="IPR052404">
    <property type="entry name" value="SPP1-like_terminase"/>
</dbReference>
<dbReference type="InterPro" id="IPR005335">
    <property type="entry name" value="Terminase_ssu"/>
</dbReference>
<protein>
    <submittedName>
        <fullName evidence="3">Terminase small subunit</fullName>
    </submittedName>
</protein>
<keyword evidence="2" id="KW-0231">Viral genome packaging</keyword>
<name>A0ABV6BA78_9GAMM</name>
<keyword evidence="1" id="KW-1188">Viral release from host cell</keyword>
<organism evidence="3 4">
    <name type="scientific">Rheinheimera tilapiae</name>
    <dbReference type="NCBI Taxonomy" id="875043"/>
    <lineage>
        <taxon>Bacteria</taxon>
        <taxon>Pseudomonadati</taxon>
        <taxon>Pseudomonadota</taxon>
        <taxon>Gammaproteobacteria</taxon>
        <taxon>Chromatiales</taxon>
        <taxon>Chromatiaceae</taxon>
        <taxon>Rheinheimera</taxon>
    </lineage>
</organism>